<dbReference type="EMBL" id="CP000967">
    <property type="protein sequence ID" value="ACD60280.1"/>
    <property type="molecule type" value="Genomic_DNA"/>
</dbReference>
<dbReference type="Proteomes" id="UP000001740">
    <property type="component" value="Chromosome"/>
</dbReference>
<sequence>MSMIGGRTGTDALHAVMLQVPMRRAGNNGGDCPISAAPCNQTRSNLGDTRRSVLGARRDLLLTNHISRG</sequence>
<dbReference type="AlphaFoldDB" id="A0A0K0GNE3"/>
<organism evidence="1 2">
    <name type="scientific">Xanthomonas oryzae pv. oryzae (strain PXO99A)</name>
    <dbReference type="NCBI Taxonomy" id="360094"/>
    <lineage>
        <taxon>Bacteria</taxon>
        <taxon>Pseudomonadati</taxon>
        <taxon>Pseudomonadota</taxon>
        <taxon>Gammaproteobacteria</taxon>
        <taxon>Lysobacterales</taxon>
        <taxon>Lysobacteraceae</taxon>
        <taxon>Xanthomonas</taxon>
    </lineage>
</organism>
<name>A0A0K0GNE3_XANOP</name>
<evidence type="ECO:0000313" key="2">
    <source>
        <dbReference type="Proteomes" id="UP000001740"/>
    </source>
</evidence>
<reference evidence="1 2" key="1">
    <citation type="journal article" date="2008" name="BMC Genomics">
        <title>Genome sequence and rapid evolution of the rice pathogen Xanthomonas oryzae pv. oryzae PXO99A.</title>
        <authorList>
            <person name="Salzberg S.L."/>
            <person name="Sommer D.D."/>
            <person name="Schatz M.C."/>
            <person name="Phillippy A.M."/>
            <person name="Rabinowicz P.D."/>
            <person name="Tsuge S."/>
            <person name="Furutani A."/>
            <person name="Ochiai H."/>
            <person name="Delcher A.L."/>
            <person name="Kelley D."/>
            <person name="Madupu R."/>
            <person name="Puiu D."/>
            <person name="Radune D."/>
            <person name="Shumway M."/>
            <person name="Trapnell C."/>
            <person name="Aparna G."/>
            <person name="Jha G."/>
            <person name="Pandey A."/>
            <person name="Patil P.B."/>
            <person name="Ishihara H."/>
            <person name="Meyer D.F."/>
            <person name="Szurek B."/>
            <person name="Verdier V."/>
            <person name="Koebnik R."/>
            <person name="Dow J.M."/>
            <person name="Ryan R.P."/>
            <person name="Hirata H."/>
            <person name="Tsuyumu S."/>
            <person name="Won Lee S."/>
            <person name="Seo Y.S."/>
            <person name="Sriariyanum M."/>
            <person name="Ronald P.C."/>
            <person name="Sonti R.V."/>
            <person name="Van Sluys M.A."/>
            <person name="Leach J.E."/>
            <person name="White F.F."/>
            <person name="Bogdanove A.J."/>
        </authorList>
    </citation>
    <scope>NUCLEOTIDE SEQUENCE [LARGE SCALE GENOMIC DNA]</scope>
    <source>
        <strain evidence="1 2">PXO99A</strain>
    </source>
</reference>
<dbReference type="KEGG" id="xop:PXO_02097"/>
<protein>
    <submittedName>
        <fullName evidence="1">Uncharacterized protein</fullName>
    </submittedName>
</protein>
<gene>
    <name evidence="1" type="ordered locus">PXO_02097</name>
</gene>
<dbReference type="HOGENOM" id="CLU_2775002_0_0_6"/>
<proteinExistence type="predicted"/>
<accession>A0A0K0GNE3</accession>
<evidence type="ECO:0000313" key="1">
    <source>
        <dbReference type="EMBL" id="ACD60280.1"/>
    </source>
</evidence>